<evidence type="ECO:0000313" key="2">
    <source>
        <dbReference type="EMBL" id="ORY48494.1"/>
    </source>
</evidence>
<feature type="compositionally biased region" description="Basic and acidic residues" evidence="1">
    <location>
        <begin position="1"/>
        <end position="10"/>
    </location>
</feature>
<feature type="compositionally biased region" description="Polar residues" evidence="1">
    <location>
        <begin position="45"/>
        <end position="71"/>
    </location>
</feature>
<name>A0A1Y2CNR6_9FUNG</name>
<sequence>MTEEEVKALETHPTPAPKHYGSQSSHNPDWRSAASETFSRYDLPSPTTSSSALRNVRQSDPVEQSTPSTRTPRGFVDLDQEPSTEYSRTPPVLPTTQGFIPLRSATAPVGMDISFPITLASEKIMPITYNTGALMAAKSEERSEERRQVVSIGITKSQKQ</sequence>
<accession>A0A1Y2CNR6</accession>
<evidence type="ECO:0000313" key="3">
    <source>
        <dbReference type="Proteomes" id="UP000193642"/>
    </source>
</evidence>
<evidence type="ECO:0000256" key="1">
    <source>
        <dbReference type="SAM" id="MobiDB-lite"/>
    </source>
</evidence>
<proteinExistence type="predicted"/>
<dbReference type="AlphaFoldDB" id="A0A1Y2CNR6"/>
<dbReference type="Proteomes" id="UP000193642">
    <property type="component" value="Unassembled WGS sequence"/>
</dbReference>
<dbReference type="EMBL" id="MCGO01000011">
    <property type="protein sequence ID" value="ORY48494.1"/>
    <property type="molecule type" value="Genomic_DNA"/>
</dbReference>
<gene>
    <name evidence="2" type="ORF">BCR33DRAFT_36744</name>
</gene>
<comment type="caution">
    <text evidence="2">The sequence shown here is derived from an EMBL/GenBank/DDBJ whole genome shotgun (WGS) entry which is preliminary data.</text>
</comment>
<organism evidence="2 3">
    <name type="scientific">Rhizoclosmatium globosum</name>
    <dbReference type="NCBI Taxonomy" id="329046"/>
    <lineage>
        <taxon>Eukaryota</taxon>
        <taxon>Fungi</taxon>
        <taxon>Fungi incertae sedis</taxon>
        <taxon>Chytridiomycota</taxon>
        <taxon>Chytridiomycota incertae sedis</taxon>
        <taxon>Chytridiomycetes</taxon>
        <taxon>Chytridiales</taxon>
        <taxon>Chytriomycetaceae</taxon>
        <taxon>Rhizoclosmatium</taxon>
    </lineage>
</organism>
<feature type="region of interest" description="Disordered" evidence="1">
    <location>
        <begin position="140"/>
        <end position="160"/>
    </location>
</feature>
<reference evidence="2 3" key="1">
    <citation type="submission" date="2016-07" db="EMBL/GenBank/DDBJ databases">
        <title>Pervasive Adenine N6-methylation of Active Genes in Fungi.</title>
        <authorList>
            <consortium name="DOE Joint Genome Institute"/>
            <person name="Mondo S.J."/>
            <person name="Dannebaum R.O."/>
            <person name="Kuo R.C."/>
            <person name="Labutti K."/>
            <person name="Haridas S."/>
            <person name="Kuo A."/>
            <person name="Salamov A."/>
            <person name="Ahrendt S.R."/>
            <person name="Lipzen A."/>
            <person name="Sullivan W."/>
            <person name="Andreopoulos W.B."/>
            <person name="Clum A."/>
            <person name="Lindquist E."/>
            <person name="Daum C."/>
            <person name="Ramamoorthy G.K."/>
            <person name="Gryganskyi A."/>
            <person name="Culley D."/>
            <person name="Magnuson J.K."/>
            <person name="James T.Y."/>
            <person name="O'Malley M.A."/>
            <person name="Stajich J.E."/>
            <person name="Spatafora J.W."/>
            <person name="Visel A."/>
            <person name="Grigoriev I.V."/>
        </authorList>
    </citation>
    <scope>NUCLEOTIDE SEQUENCE [LARGE SCALE GENOMIC DNA]</scope>
    <source>
        <strain evidence="2 3">JEL800</strain>
    </source>
</reference>
<feature type="region of interest" description="Disordered" evidence="1">
    <location>
        <begin position="1"/>
        <end position="97"/>
    </location>
</feature>
<protein>
    <submittedName>
        <fullName evidence="2">Uncharacterized protein</fullName>
    </submittedName>
</protein>
<keyword evidence="3" id="KW-1185">Reference proteome</keyword>
<dbReference type="OrthoDB" id="10361908at2759"/>